<name>A0A8S2UBG9_9BILA</name>
<dbReference type="Proteomes" id="UP000682733">
    <property type="component" value="Unassembled WGS sequence"/>
</dbReference>
<dbReference type="Gene3D" id="2.60.120.200">
    <property type="match status" value="1"/>
</dbReference>
<reference evidence="2" key="1">
    <citation type="submission" date="2021-02" db="EMBL/GenBank/DDBJ databases">
        <authorList>
            <person name="Nowell W R."/>
        </authorList>
    </citation>
    <scope>NUCLEOTIDE SEQUENCE</scope>
</reference>
<dbReference type="SUPFAM" id="SSF49899">
    <property type="entry name" value="Concanavalin A-like lectins/glucanases"/>
    <property type="match status" value="1"/>
</dbReference>
<evidence type="ECO:0000313" key="3">
    <source>
        <dbReference type="Proteomes" id="UP000682733"/>
    </source>
</evidence>
<gene>
    <name evidence="1" type="ORF">OVA965_LOCUS38758</name>
    <name evidence="2" type="ORF">TMI583_LOCUS39971</name>
</gene>
<dbReference type="Proteomes" id="UP000677228">
    <property type="component" value="Unassembled WGS sequence"/>
</dbReference>
<sequence length="88" mass="10244">MQSQVVISDEQFCCETTEPDIEANRWYHIVVRVSRQKQELWINGKLRGTQEMTNPDEAHHRLCDVDKICRIPRRLGQDGIELKCSGGF</sequence>
<evidence type="ECO:0000313" key="1">
    <source>
        <dbReference type="EMBL" id="CAF1540680.1"/>
    </source>
</evidence>
<evidence type="ECO:0000313" key="2">
    <source>
        <dbReference type="EMBL" id="CAF4328906.1"/>
    </source>
</evidence>
<accession>A0A8S2UBG9</accession>
<dbReference type="EMBL" id="CAJNOK010038816">
    <property type="protein sequence ID" value="CAF1540680.1"/>
    <property type="molecule type" value="Genomic_DNA"/>
</dbReference>
<protein>
    <submittedName>
        <fullName evidence="2">Uncharacterized protein</fullName>
    </submittedName>
</protein>
<proteinExistence type="predicted"/>
<comment type="caution">
    <text evidence="2">The sequence shown here is derived from an EMBL/GenBank/DDBJ whole genome shotgun (WGS) entry which is preliminary data.</text>
</comment>
<organism evidence="2 3">
    <name type="scientific">Didymodactylos carnosus</name>
    <dbReference type="NCBI Taxonomy" id="1234261"/>
    <lineage>
        <taxon>Eukaryota</taxon>
        <taxon>Metazoa</taxon>
        <taxon>Spiralia</taxon>
        <taxon>Gnathifera</taxon>
        <taxon>Rotifera</taxon>
        <taxon>Eurotatoria</taxon>
        <taxon>Bdelloidea</taxon>
        <taxon>Philodinida</taxon>
        <taxon>Philodinidae</taxon>
        <taxon>Didymodactylos</taxon>
    </lineage>
</organism>
<dbReference type="EMBL" id="CAJOBA010061143">
    <property type="protein sequence ID" value="CAF4328906.1"/>
    <property type="molecule type" value="Genomic_DNA"/>
</dbReference>
<dbReference type="AlphaFoldDB" id="A0A8S2UBG9"/>
<dbReference type="InterPro" id="IPR013320">
    <property type="entry name" value="ConA-like_dom_sf"/>
</dbReference>
<dbReference type="Pfam" id="PF13385">
    <property type="entry name" value="Laminin_G_3"/>
    <property type="match status" value="1"/>
</dbReference>